<dbReference type="Gene3D" id="3.40.50.720">
    <property type="entry name" value="NAD(P)-binding Rossmann-like Domain"/>
    <property type="match status" value="1"/>
</dbReference>
<evidence type="ECO:0000259" key="1">
    <source>
        <dbReference type="Pfam" id="PF01370"/>
    </source>
</evidence>
<dbReference type="PANTHER" id="PTHR43245:SF58">
    <property type="entry name" value="BLL5923 PROTEIN"/>
    <property type="match status" value="1"/>
</dbReference>
<reference evidence="2" key="2">
    <citation type="submission" date="2020-09" db="EMBL/GenBank/DDBJ databases">
        <authorList>
            <person name="Sun Q."/>
            <person name="Sedlacek I."/>
        </authorList>
    </citation>
    <scope>NUCLEOTIDE SEQUENCE</scope>
    <source>
        <strain evidence="2">CCM 7684</strain>
    </source>
</reference>
<evidence type="ECO:0000313" key="2">
    <source>
        <dbReference type="EMBL" id="GGE35314.1"/>
    </source>
</evidence>
<accession>A0A8J2YGD6</accession>
<gene>
    <name evidence="2" type="ORF">GCM10007276_11040</name>
</gene>
<sequence length="307" mass="32134">MRVLVTGATGFVGQGLVPALIAAGHSVRVALREPGPLPPGVEAAVIGDLSRPINRSFMLEGTDAVVHAAGIAHQGPDVPEELYRRVNTEATVEIAKAAARAGVRRFVFLSSIRAQSGPSSEEILTEDISSGPTDPYGRSKQAAEQALSEIDVPSVILRPVLIHGPGVRYNMAALMKLAASPWPLPLSSLTAKRSIVARDHLADAVLLALRSDKMAGETYIVADPEPLTVGEMIASLRRGLGKPALLFGVPAGLLSAAATLANRQEQIERLMSPLVARPDKLLAAGWQPRLSAAEALAKTAGSKPMAA</sequence>
<comment type="caution">
    <text evidence="2">The sequence shown here is derived from an EMBL/GenBank/DDBJ whole genome shotgun (WGS) entry which is preliminary data.</text>
</comment>
<dbReference type="AlphaFoldDB" id="A0A8J2YGD6"/>
<proteinExistence type="predicted"/>
<dbReference type="RefSeq" id="WP_188408662.1">
    <property type="nucleotide sequence ID" value="NZ_BMCP01000001.1"/>
</dbReference>
<dbReference type="SUPFAM" id="SSF51735">
    <property type="entry name" value="NAD(P)-binding Rossmann-fold domains"/>
    <property type="match status" value="1"/>
</dbReference>
<protein>
    <submittedName>
        <fullName evidence="2">Epimerase</fullName>
    </submittedName>
</protein>
<reference evidence="2" key="1">
    <citation type="journal article" date="2014" name="Int. J. Syst. Evol. Microbiol.">
        <title>Complete genome sequence of Corynebacterium casei LMG S-19264T (=DSM 44701T), isolated from a smear-ripened cheese.</title>
        <authorList>
            <consortium name="US DOE Joint Genome Institute (JGI-PGF)"/>
            <person name="Walter F."/>
            <person name="Albersmeier A."/>
            <person name="Kalinowski J."/>
            <person name="Ruckert C."/>
        </authorList>
    </citation>
    <scope>NUCLEOTIDE SEQUENCE</scope>
    <source>
        <strain evidence="2">CCM 7684</strain>
    </source>
</reference>
<feature type="domain" description="NAD-dependent epimerase/dehydratase" evidence="1">
    <location>
        <begin position="3"/>
        <end position="221"/>
    </location>
</feature>
<dbReference type="Pfam" id="PF01370">
    <property type="entry name" value="Epimerase"/>
    <property type="match status" value="1"/>
</dbReference>
<dbReference type="PANTHER" id="PTHR43245">
    <property type="entry name" value="BIFUNCTIONAL POLYMYXIN RESISTANCE PROTEIN ARNA"/>
    <property type="match status" value="1"/>
</dbReference>
<dbReference type="InterPro" id="IPR036291">
    <property type="entry name" value="NAD(P)-bd_dom_sf"/>
</dbReference>
<dbReference type="InterPro" id="IPR050177">
    <property type="entry name" value="Lipid_A_modif_metabolic_enz"/>
</dbReference>
<dbReference type="InterPro" id="IPR001509">
    <property type="entry name" value="Epimerase_deHydtase"/>
</dbReference>
<keyword evidence="3" id="KW-1185">Reference proteome</keyword>
<evidence type="ECO:0000313" key="3">
    <source>
        <dbReference type="Proteomes" id="UP000602745"/>
    </source>
</evidence>
<dbReference type="EMBL" id="BMCP01000001">
    <property type="protein sequence ID" value="GGE35314.1"/>
    <property type="molecule type" value="Genomic_DNA"/>
</dbReference>
<organism evidence="2 3">
    <name type="scientific">Agaricicola taiwanensis</name>
    <dbReference type="NCBI Taxonomy" id="591372"/>
    <lineage>
        <taxon>Bacteria</taxon>
        <taxon>Pseudomonadati</taxon>
        <taxon>Pseudomonadota</taxon>
        <taxon>Alphaproteobacteria</taxon>
        <taxon>Rhodobacterales</taxon>
        <taxon>Paracoccaceae</taxon>
        <taxon>Agaricicola</taxon>
    </lineage>
</organism>
<dbReference type="Proteomes" id="UP000602745">
    <property type="component" value="Unassembled WGS sequence"/>
</dbReference>
<name>A0A8J2YGD6_9RHOB</name>